<protein>
    <submittedName>
        <fullName evidence="8">Bifunctional copper resistance protein CopD/cytochrome c oxidase assembly protein</fullName>
    </submittedName>
</protein>
<dbReference type="AlphaFoldDB" id="A0A7D4Q4V0"/>
<dbReference type="EMBL" id="CP054056">
    <property type="protein sequence ID" value="QKJ25869.1"/>
    <property type="molecule type" value="Genomic_DNA"/>
</dbReference>
<dbReference type="RefSeq" id="WP_173494165.1">
    <property type="nucleotide sequence ID" value="NZ_CP054056.1"/>
</dbReference>
<feature type="transmembrane region" description="Helical" evidence="6">
    <location>
        <begin position="472"/>
        <end position="495"/>
    </location>
</feature>
<feature type="domain" description="Copper resistance protein D" evidence="7">
    <location>
        <begin position="223"/>
        <end position="318"/>
    </location>
</feature>
<feature type="transmembrane region" description="Helical" evidence="6">
    <location>
        <begin position="159"/>
        <end position="175"/>
    </location>
</feature>
<evidence type="ECO:0000256" key="1">
    <source>
        <dbReference type="ARBA" id="ARBA00004651"/>
    </source>
</evidence>
<feature type="transmembrane region" description="Helical" evidence="6">
    <location>
        <begin position="294"/>
        <end position="319"/>
    </location>
</feature>
<dbReference type="Proteomes" id="UP000501003">
    <property type="component" value="Chromosome"/>
</dbReference>
<feature type="transmembrane region" description="Helical" evidence="6">
    <location>
        <begin position="124"/>
        <end position="147"/>
    </location>
</feature>
<evidence type="ECO:0000256" key="4">
    <source>
        <dbReference type="ARBA" id="ARBA00022989"/>
    </source>
</evidence>
<evidence type="ECO:0000313" key="9">
    <source>
        <dbReference type="Proteomes" id="UP000501003"/>
    </source>
</evidence>
<keyword evidence="4 6" id="KW-1133">Transmembrane helix</keyword>
<evidence type="ECO:0000313" key="8">
    <source>
        <dbReference type="EMBL" id="QKJ25869.1"/>
    </source>
</evidence>
<dbReference type="KEGG" id="aqg:HRU87_06905"/>
<evidence type="ECO:0000259" key="7">
    <source>
        <dbReference type="Pfam" id="PF05425"/>
    </source>
</evidence>
<evidence type="ECO:0000256" key="3">
    <source>
        <dbReference type="ARBA" id="ARBA00022692"/>
    </source>
</evidence>
<keyword evidence="2" id="KW-1003">Cell membrane</keyword>
<dbReference type="InterPro" id="IPR019108">
    <property type="entry name" value="Caa3_assmbl_CtaG-rel"/>
</dbReference>
<feature type="transmembrane region" description="Helical" evidence="6">
    <location>
        <begin position="592"/>
        <end position="613"/>
    </location>
</feature>
<dbReference type="InterPro" id="IPR032694">
    <property type="entry name" value="CopC/D"/>
</dbReference>
<evidence type="ECO:0000256" key="6">
    <source>
        <dbReference type="SAM" id="Phobius"/>
    </source>
</evidence>
<accession>A0A7D4Q4V0</accession>
<feature type="transmembrane region" description="Helical" evidence="6">
    <location>
        <begin position="541"/>
        <end position="561"/>
    </location>
</feature>
<keyword evidence="5 6" id="KW-0472">Membrane</keyword>
<sequence>MTGTKARFFLLAIAALALTSMIATLVALALFGGAAPMQFSDPGPVVRWGTPLVKLVMNLSMGIAIGTLALSAFAGNPEEQRRLQPVASWASSLWLLSGSIYFVMTYLSAAGVPLSYGPEFSSGLWLFATEIELGMLLAFNVGFAFLLSLLTIMFGAGRMTAVNAAIGMAGLYPLAESGHASSDIGHAVAVNSMLMHLVGISVWVGGLVALFAVYFDDPDRRKALVSRYSTLALFAFILVAISGLTSGFIRLYAPEDLLSGYGLLLIAKAAVLLVLGGFGAWHRINLISKIEHKPIGFASVLVVEVAIMGVAAGLATALARTAPPQNPAQFTAPTPAQILTGDPLPPELTELSWVSVWDVDPLWLTVSILAIALYLNGVRILRARGDKWSNGRTASWIAGMLVLAYVTSGAPNAYQDYLFSVHMVGHMILSMMVPVLLVPGAPVTLLARAQAARTDGSRGLREWVLWAVHTPYAWFISHPLFAGLNFALSLVMFYYTPLFRWATEQHLGHQWMIVHFLITGYLFVQSLIGVDPQPHKPPFPVKLMLLIGTMAFHAFFGLGLMNEKSLLLADWFGSMGRTWGPTPLEDQAIGGAFAWGVGELPTLVITLIVVYQWSRTDDRERKRLDRASDRSGNEDIEAYNKMLENLNQRRERSR</sequence>
<feature type="transmembrane region" description="Helical" evidence="6">
    <location>
        <begin position="426"/>
        <end position="451"/>
    </location>
</feature>
<evidence type="ECO:0000256" key="2">
    <source>
        <dbReference type="ARBA" id="ARBA00022475"/>
    </source>
</evidence>
<dbReference type="Pfam" id="PF09678">
    <property type="entry name" value="Caa3_CtaG"/>
    <property type="match status" value="1"/>
</dbReference>
<keyword evidence="3 6" id="KW-0812">Transmembrane</keyword>
<name>A0A7D4Q4V0_9MICO</name>
<reference evidence="8 9" key="1">
    <citation type="submission" date="2020-05" db="EMBL/GenBank/DDBJ databases">
        <title>Aquirufa sp. strain 15G-AUS-rot a new Aquirufa species.</title>
        <authorList>
            <person name="Pitt A."/>
            <person name="Hahn M.W."/>
        </authorList>
    </citation>
    <scope>NUCLEOTIDE SEQUENCE [LARGE SCALE GENOMIC DNA]</scope>
    <source>
        <strain evidence="8 9">15G-AUS-rot</strain>
    </source>
</reference>
<feature type="transmembrane region" description="Helical" evidence="6">
    <location>
        <begin position="507"/>
        <end position="529"/>
    </location>
</feature>
<comment type="subcellular location">
    <subcellularLocation>
        <location evidence="1">Cell membrane</location>
        <topology evidence="1">Multi-pass membrane protein</topology>
    </subcellularLocation>
</comment>
<dbReference type="GO" id="GO:0006825">
    <property type="term" value="P:copper ion transport"/>
    <property type="evidence" value="ECO:0007669"/>
    <property type="project" value="InterPro"/>
</dbReference>
<gene>
    <name evidence="8" type="ORF">HRU87_06905</name>
</gene>
<feature type="transmembrane region" description="Helical" evidence="6">
    <location>
        <begin position="195"/>
        <end position="216"/>
    </location>
</feature>
<feature type="transmembrane region" description="Helical" evidence="6">
    <location>
        <begin position="393"/>
        <end position="414"/>
    </location>
</feature>
<evidence type="ECO:0000256" key="5">
    <source>
        <dbReference type="ARBA" id="ARBA00023136"/>
    </source>
</evidence>
<dbReference type="InterPro" id="IPR008457">
    <property type="entry name" value="Cu-R_CopD_dom"/>
</dbReference>
<dbReference type="Pfam" id="PF05425">
    <property type="entry name" value="CopD"/>
    <property type="match status" value="1"/>
</dbReference>
<feature type="transmembrane region" description="Helical" evidence="6">
    <location>
        <begin position="55"/>
        <end position="74"/>
    </location>
</feature>
<dbReference type="PANTHER" id="PTHR34820:SF4">
    <property type="entry name" value="INNER MEMBRANE PROTEIN YEBZ"/>
    <property type="match status" value="1"/>
</dbReference>
<feature type="transmembrane region" description="Helical" evidence="6">
    <location>
        <begin position="86"/>
        <end position="104"/>
    </location>
</feature>
<keyword evidence="9" id="KW-1185">Reference proteome</keyword>
<organism evidence="8 9">
    <name type="scientific">Aquiluna borgnonia</name>
    <dbReference type="NCBI Taxonomy" id="2499157"/>
    <lineage>
        <taxon>Bacteria</taxon>
        <taxon>Bacillati</taxon>
        <taxon>Actinomycetota</taxon>
        <taxon>Actinomycetes</taxon>
        <taxon>Micrococcales</taxon>
        <taxon>Microbacteriaceae</taxon>
        <taxon>Luna cluster</taxon>
        <taxon>Luna-1 subcluster</taxon>
        <taxon>Aquiluna</taxon>
    </lineage>
</organism>
<dbReference type="GO" id="GO:0005886">
    <property type="term" value="C:plasma membrane"/>
    <property type="evidence" value="ECO:0007669"/>
    <property type="project" value="UniProtKB-SubCell"/>
</dbReference>
<dbReference type="PANTHER" id="PTHR34820">
    <property type="entry name" value="INNER MEMBRANE PROTEIN YEBZ"/>
    <property type="match status" value="1"/>
</dbReference>
<feature type="transmembrane region" description="Helical" evidence="6">
    <location>
        <begin position="228"/>
        <end position="249"/>
    </location>
</feature>
<feature type="transmembrane region" description="Helical" evidence="6">
    <location>
        <begin position="362"/>
        <end position="381"/>
    </location>
</feature>
<feature type="transmembrane region" description="Helical" evidence="6">
    <location>
        <begin position="261"/>
        <end position="282"/>
    </location>
</feature>
<proteinExistence type="predicted"/>